<dbReference type="InterPro" id="IPR038765">
    <property type="entry name" value="Papain-like_cys_pep_sf"/>
</dbReference>
<dbReference type="Pfam" id="PF00112">
    <property type="entry name" value="Peptidase_C1"/>
    <property type="match status" value="1"/>
</dbReference>
<accession>A0A7R9M8G0</accession>
<name>A0A7R9M8G0_9ACAR</name>
<dbReference type="PROSITE" id="PS00640">
    <property type="entry name" value="THIOL_PROTEASE_ASN"/>
    <property type="match status" value="1"/>
</dbReference>
<dbReference type="SUPFAM" id="SSF81383">
    <property type="entry name" value="F-box domain"/>
    <property type="match status" value="1"/>
</dbReference>
<evidence type="ECO:0000256" key="2">
    <source>
        <dbReference type="ARBA" id="ARBA00023157"/>
    </source>
</evidence>
<dbReference type="Proteomes" id="UP000728032">
    <property type="component" value="Unassembled WGS sequence"/>
</dbReference>
<dbReference type="InterPro" id="IPR039417">
    <property type="entry name" value="Peptidase_C1A_papain-like"/>
</dbReference>
<protein>
    <recommendedName>
        <fullName evidence="3">Peptidase C1A papain C-terminal domain-containing protein</fullName>
    </recommendedName>
</protein>
<comment type="similarity">
    <text evidence="1">Belongs to the peptidase C1 family.</text>
</comment>
<evidence type="ECO:0000259" key="3">
    <source>
        <dbReference type="SMART" id="SM00645"/>
    </source>
</evidence>
<dbReference type="SUPFAM" id="SSF54001">
    <property type="entry name" value="Cysteine proteinases"/>
    <property type="match status" value="1"/>
</dbReference>
<dbReference type="EMBL" id="OC923618">
    <property type="protein sequence ID" value="CAD7654971.1"/>
    <property type="molecule type" value="Genomic_DNA"/>
</dbReference>
<dbReference type="InterPro" id="IPR036047">
    <property type="entry name" value="F-box-like_dom_sf"/>
</dbReference>
<evidence type="ECO:0000313" key="5">
    <source>
        <dbReference type="Proteomes" id="UP000728032"/>
    </source>
</evidence>
<evidence type="ECO:0000313" key="4">
    <source>
        <dbReference type="EMBL" id="CAD7654971.1"/>
    </source>
</evidence>
<dbReference type="CDD" id="cd02248">
    <property type="entry name" value="Peptidase_C1A"/>
    <property type="match status" value="1"/>
</dbReference>
<dbReference type="Gene3D" id="3.80.10.10">
    <property type="entry name" value="Ribonuclease Inhibitor"/>
    <property type="match status" value="1"/>
</dbReference>
<dbReference type="PANTHER" id="PTHR12411">
    <property type="entry name" value="CYSTEINE PROTEASE FAMILY C1-RELATED"/>
    <property type="match status" value="1"/>
</dbReference>
<reference evidence="4" key="1">
    <citation type="submission" date="2020-11" db="EMBL/GenBank/DDBJ databases">
        <authorList>
            <person name="Tran Van P."/>
        </authorList>
    </citation>
    <scope>NUCLEOTIDE SEQUENCE</scope>
</reference>
<dbReference type="GO" id="GO:0006508">
    <property type="term" value="P:proteolysis"/>
    <property type="evidence" value="ECO:0007669"/>
    <property type="project" value="InterPro"/>
</dbReference>
<feature type="domain" description="Peptidase C1A papain C-terminal" evidence="3">
    <location>
        <begin position="61"/>
        <end position="252"/>
    </location>
</feature>
<dbReference type="InterPro" id="IPR025660">
    <property type="entry name" value="Pept_his_AS"/>
</dbReference>
<dbReference type="InterPro" id="IPR000668">
    <property type="entry name" value="Peptidase_C1A_C"/>
</dbReference>
<dbReference type="OrthoDB" id="6532368at2759"/>
<dbReference type="InterPro" id="IPR025661">
    <property type="entry name" value="Pept_asp_AS"/>
</dbReference>
<sequence length="255" mass="28918">MYEIYSKDSFERFGDDLCEVLLSYLSFEDRFRYECLSKQFRRLIYTTLSELTIDRKIMKNIVKADNFGDNYFEFNILSQIAKKCPNLQRIDCSQLRPNERPVFAAIHALRDNCPHLRHYYCTFHGSDDRLIGPLFTRFGQICRSILVNVESGDELALKGAVATVGPISVAMDASDNKLRLYKSGVYRNAVCFTHMEGLNHAVTAVGYGSDGGDDYWIIKNSWGAQWGDRGYLKIARNAGNVCGIATTPSYPIGVQ</sequence>
<dbReference type="InterPro" id="IPR032675">
    <property type="entry name" value="LRR_dom_sf"/>
</dbReference>
<gene>
    <name evidence="4" type="ORF">ONB1V03_LOCUS11616</name>
</gene>
<dbReference type="Gene3D" id="3.90.70.10">
    <property type="entry name" value="Cysteine proteinases"/>
    <property type="match status" value="1"/>
</dbReference>
<dbReference type="GO" id="GO:0008234">
    <property type="term" value="F:cysteine-type peptidase activity"/>
    <property type="evidence" value="ECO:0007669"/>
    <property type="project" value="InterPro"/>
</dbReference>
<keyword evidence="5" id="KW-1185">Reference proteome</keyword>
<evidence type="ECO:0000256" key="1">
    <source>
        <dbReference type="ARBA" id="ARBA00008455"/>
    </source>
</evidence>
<keyword evidence="2" id="KW-1015">Disulfide bond</keyword>
<dbReference type="PROSITE" id="PS00639">
    <property type="entry name" value="THIOL_PROTEASE_HIS"/>
    <property type="match status" value="1"/>
</dbReference>
<organism evidence="4">
    <name type="scientific">Oppiella nova</name>
    <dbReference type="NCBI Taxonomy" id="334625"/>
    <lineage>
        <taxon>Eukaryota</taxon>
        <taxon>Metazoa</taxon>
        <taxon>Ecdysozoa</taxon>
        <taxon>Arthropoda</taxon>
        <taxon>Chelicerata</taxon>
        <taxon>Arachnida</taxon>
        <taxon>Acari</taxon>
        <taxon>Acariformes</taxon>
        <taxon>Sarcoptiformes</taxon>
        <taxon>Oribatida</taxon>
        <taxon>Brachypylina</taxon>
        <taxon>Oppioidea</taxon>
        <taxon>Oppiidae</taxon>
        <taxon>Oppiella</taxon>
    </lineage>
</organism>
<dbReference type="EMBL" id="CAJPVJ010008793">
    <property type="protein sequence ID" value="CAG2172158.1"/>
    <property type="molecule type" value="Genomic_DNA"/>
</dbReference>
<dbReference type="SMART" id="SM00645">
    <property type="entry name" value="Pept_C1"/>
    <property type="match status" value="1"/>
</dbReference>
<dbReference type="AlphaFoldDB" id="A0A7R9M8G0"/>
<proteinExistence type="inferred from homology"/>
<dbReference type="InterPro" id="IPR013128">
    <property type="entry name" value="Peptidase_C1A"/>
</dbReference>